<evidence type="ECO:0000313" key="3">
    <source>
        <dbReference type="EMBL" id="PPK85196.1"/>
    </source>
</evidence>
<keyword evidence="4" id="KW-1185">Reference proteome</keyword>
<feature type="signal peptide" evidence="1">
    <location>
        <begin position="1"/>
        <end position="20"/>
    </location>
</feature>
<name>A0A2S6I1Z4_9BACT</name>
<dbReference type="SUPFAM" id="SSF54427">
    <property type="entry name" value="NTF2-like"/>
    <property type="match status" value="2"/>
</dbReference>
<feature type="chain" id="PRO_5015577644" evidence="1">
    <location>
        <begin position="21"/>
        <end position="290"/>
    </location>
</feature>
<dbReference type="RefSeq" id="WP_104419708.1">
    <property type="nucleotide sequence ID" value="NZ_PTJC01000006.1"/>
</dbReference>
<dbReference type="Proteomes" id="UP000237662">
    <property type="component" value="Unassembled WGS sequence"/>
</dbReference>
<keyword evidence="1" id="KW-0732">Signal</keyword>
<feature type="domain" description="SnoaL-like" evidence="2">
    <location>
        <begin position="161"/>
        <end position="275"/>
    </location>
</feature>
<dbReference type="InterPro" id="IPR037401">
    <property type="entry name" value="SnoaL-like"/>
</dbReference>
<sequence length="290" mass="31767">MPHRVLFILIAIGLVAPLPAQQTPRETLSSLFDAMRRADTTGLATLFHPAADLHSVSTDASGTTVVQAGDLNKWMAGIAGARAGTLDEQLHYTSIRTDGRLATAWTPYTFVLDGQISHCGTNAFQFVQDGPDGNWRILNIVDTRRREECERVDTVATVARIEALATAWHAAAAAADSAAFFGAMAEEGIYIGTDPGEHWTKAEFLSFAAPYFAAGKAWSFVATERHVYYDENENIAYWDELLDTWMGPCRGTAVVKRNAANIWEIVHYTLSVAVPNDAIQTYIDLVDDGR</sequence>
<evidence type="ECO:0000313" key="4">
    <source>
        <dbReference type="Proteomes" id="UP000237662"/>
    </source>
</evidence>
<dbReference type="EMBL" id="PTJC01000006">
    <property type="protein sequence ID" value="PPK85196.1"/>
    <property type="molecule type" value="Genomic_DNA"/>
</dbReference>
<dbReference type="OrthoDB" id="271716at2"/>
<evidence type="ECO:0000256" key="1">
    <source>
        <dbReference type="SAM" id="SignalP"/>
    </source>
</evidence>
<dbReference type="InterPro" id="IPR032710">
    <property type="entry name" value="NTF2-like_dom_sf"/>
</dbReference>
<comment type="caution">
    <text evidence="3">The sequence shown here is derived from an EMBL/GenBank/DDBJ whole genome shotgun (WGS) entry which is preliminary data.</text>
</comment>
<dbReference type="Pfam" id="PF13474">
    <property type="entry name" value="SnoaL_3"/>
    <property type="match status" value="1"/>
</dbReference>
<accession>A0A2S6I1Z4</accession>
<dbReference type="Gene3D" id="3.10.450.50">
    <property type="match status" value="2"/>
</dbReference>
<organism evidence="3 4">
    <name type="scientific">Neolewinella xylanilytica</name>
    <dbReference type="NCBI Taxonomy" id="1514080"/>
    <lineage>
        <taxon>Bacteria</taxon>
        <taxon>Pseudomonadati</taxon>
        <taxon>Bacteroidota</taxon>
        <taxon>Saprospiria</taxon>
        <taxon>Saprospirales</taxon>
        <taxon>Lewinellaceae</taxon>
        <taxon>Neolewinella</taxon>
    </lineage>
</organism>
<evidence type="ECO:0000259" key="2">
    <source>
        <dbReference type="Pfam" id="PF13474"/>
    </source>
</evidence>
<gene>
    <name evidence="3" type="ORF">CLV84_2088</name>
</gene>
<proteinExistence type="predicted"/>
<dbReference type="AlphaFoldDB" id="A0A2S6I1Z4"/>
<reference evidence="3 4" key="1">
    <citation type="submission" date="2018-02" db="EMBL/GenBank/DDBJ databases">
        <title>Genomic Encyclopedia of Archaeal and Bacterial Type Strains, Phase II (KMG-II): from individual species to whole genera.</title>
        <authorList>
            <person name="Goeker M."/>
        </authorList>
    </citation>
    <scope>NUCLEOTIDE SEQUENCE [LARGE SCALE GENOMIC DNA]</scope>
    <source>
        <strain evidence="3 4">DSM 29526</strain>
    </source>
</reference>
<protein>
    <submittedName>
        <fullName evidence="3">SnoaL-like protein</fullName>
    </submittedName>
</protein>